<dbReference type="SUPFAM" id="SSF50494">
    <property type="entry name" value="Trypsin-like serine proteases"/>
    <property type="match status" value="1"/>
</dbReference>
<evidence type="ECO:0000256" key="2">
    <source>
        <dbReference type="ARBA" id="ARBA00022729"/>
    </source>
</evidence>
<feature type="signal peptide" evidence="6">
    <location>
        <begin position="1"/>
        <end position="18"/>
    </location>
</feature>
<dbReference type="SMART" id="SM00020">
    <property type="entry name" value="Tryp_SPc"/>
    <property type="match status" value="1"/>
</dbReference>
<evidence type="ECO:0000256" key="5">
    <source>
        <dbReference type="ARBA" id="ARBA00023157"/>
    </source>
</evidence>
<evidence type="ECO:0000259" key="7">
    <source>
        <dbReference type="PROSITE" id="PS50240"/>
    </source>
</evidence>
<evidence type="ECO:0000256" key="1">
    <source>
        <dbReference type="ARBA" id="ARBA00022670"/>
    </source>
</evidence>
<dbReference type="InterPro" id="IPR001254">
    <property type="entry name" value="Trypsin_dom"/>
</dbReference>
<keyword evidence="3" id="KW-0378">Hydrolase</keyword>
<sequence length="287" mass="31918">MSIIRTCLFSFILFYAKTYFYQNDCCPLFLFLDLLGAEVKSSIVGGDDATKGGWPWMVYLSIKTDDGAQKWQCGATILNEYWLLTAGQCWDDQLISRWDRVGVWIGTHKLKEPSARYMHVGTIIRHPEYRAQGYGYINDISLIQLKKRISFSKLVSKVNLPGADDTFTSSSECWITGWGDIRKDVPLPDPGVLQQLKIPILAQSECRAWYPEVTDAMLCAGNPAGGKDACKGDYGGPLVCRTGSGFVQVGIMSYGNPDGCGIPGRPGVYTRVSKYLAFINNYISQEP</sequence>
<dbReference type="Proteomes" id="UP000694548">
    <property type="component" value="Chromosome sgr16"/>
</dbReference>
<organism evidence="8 9">
    <name type="scientific">Nothobranchius furzeri</name>
    <name type="common">Turquoise killifish</name>
    <dbReference type="NCBI Taxonomy" id="105023"/>
    <lineage>
        <taxon>Eukaryota</taxon>
        <taxon>Metazoa</taxon>
        <taxon>Chordata</taxon>
        <taxon>Craniata</taxon>
        <taxon>Vertebrata</taxon>
        <taxon>Euteleostomi</taxon>
        <taxon>Actinopterygii</taxon>
        <taxon>Neopterygii</taxon>
        <taxon>Teleostei</taxon>
        <taxon>Neoteleostei</taxon>
        <taxon>Acanthomorphata</taxon>
        <taxon>Ovalentaria</taxon>
        <taxon>Atherinomorphae</taxon>
        <taxon>Cyprinodontiformes</taxon>
        <taxon>Nothobranchiidae</taxon>
        <taxon>Nothobranchius</taxon>
    </lineage>
</organism>
<name>A0A8C6NMU8_NOTFU</name>
<evidence type="ECO:0000256" key="6">
    <source>
        <dbReference type="SAM" id="SignalP"/>
    </source>
</evidence>
<accession>A0A8C6NMU8</accession>
<dbReference type="CDD" id="cd00190">
    <property type="entry name" value="Tryp_SPc"/>
    <property type="match status" value="1"/>
</dbReference>
<evidence type="ECO:0000313" key="9">
    <source>
        <dbReference type="Proteomes" id="UP000694548"/>
    </source>
</evidence>
<gene>
    <name evidence="8" type="primary">LOC107391600</name>
</gene>
<keyword evidence="2 6" id="KW-0732">Signal</keyword>
<dbReference type="InterPro" id="IPR001314">
    <property type="entry name" value="Peptidase_S1A"/>
</dbReference>
<dbReference type="Gene3D" id="2.40.10.10">
    <property type="entry name" value="Trypsin-like serine proteases"/>
    <property type="match status" value="1"/>
</dbReference>
<dbReference type="PROSITE" id="PS50240">
    <property type="entry name" value="TRYPSIN_DOM"/>
    <property type="match status" value="1"/>
</dbReference>
<reference evidence="8" key="1">
    <citation type="submission" date="2014-08" db="EMBL/GenBank/DDBJ databases">
        <authorList>
            <person name="Senf B."/>
            <person name="Petzold A."/>
            <person name="Downie B.R."/>
            <person name="Koch P."/>
            <person name="Platzer M."/>
        </authorList>
    </citation>
    <scope>NUCLEOTIDE SEQUENCE [LARGE SCALE GENOMIC DNA]</scope>
    <source>
        <strain evidence="8">GRZ</strain>
    </source>
</reference>
<reference evidence="8" key="3">
    <citation type="submission" date="2025-09" db="UniProtKB">
        <authorList>
            <consortium name="Ensembl"/>
        </authorList>
    </citation>
    <scope>IDENTIFICATION</scope>
</reference>
<dbReference type="PANTHER" id="PTHR24252:SF7">
    <property type="entry name" value="HYALIN"/>
    <property type="match status" value="1"/>
</dbReference>
<dbReference type="GO" id="GO:0006508">
    <property type="term" value="P:proteolysis"/>
    <property type="evidence" value="ECO:0007669"/>
    <property type="project" value="UniProtKB-KW"/>
</dbReference>
<keyword evidence="4" id="KW-0720">Serine protease</keyword>
<dbReference type="InterPro" id="IPR043504">
    <property type="entry name" value="Peptidase_S1_PA_chymotrypsin"/>
</dbReference>
<reference evidence="8" key="2">
    <citation type="submission" date="2025-08" db="UniProtKB">
        <authorList>
            <consortium name="Ensembl"/>
        </authorList>
    </citation>
    <scope>IDENTIFICATION</scope>
</reference>
<dbReference type="AlphaFoldDB" id="A0A8C6NMU8"/>
<evidence type="ECO:0000256" key="4">
    <source>
        <dbReference type="ARBA" id="ARBA00022825"/>
    </source>
</evidence>
<dbReference type="GO" id="GO:0004252">
    <property type="term" value="F:serine-type endopeptidase activity"/>
    <property type="evidence" value="ECO:0007669"/>
    <property type="project" value="InterPro"/>
</dbReference>
<dbReference type="InterPro" id="IPR009003">
    <property type="entry name" value="Peptidase_S1_PA"/>
</dbReference>
<dbReference type="PRINTS" id="PR00722">
    <property type="entry name" value="CHYMOTRYPSIN"/>
</dbReference>
<dbReference type="Ensembl" id="ENSNFUT00015013167.1">
    <property type="protein sequence ID" value="ENSNFUP00015012539.1"/>
    <property type="gene ID" value="ENSNFUG00015006158.1"/>
</dbReference>
<protein>
    <recommendedName>
        <fullName evidence="7">Peptidase S1 domain-containing protein</fullName>
    </recommendedName>
</protein>
<keyword evidence="9" id="KW-1185">Reference proteome</keyword>
<feature type="chain" id="PRO_5034475124" description="Peptidase S1 domain-containing protein" evidence="6">
    <location>
        <begin position="19"/>
        <end position="287"/>
    </location>
</feature>
<evidence type="ECO:0000256" key="3">
    <source>
        <dbReference type="ARBA" id="ARBA00022801"/>
    </source>
</evidence>
<dbReference type="Pfam" id="PF00089">
    <property type="entry name" value="Trypsin"/>
    <property type="match status" value="1"/>
</dbReference>
<evidence type="ECO:0000313" key="8">
    <source>
        <dbReference type="Ensembl" id="ENSNFUP00015012539.1"/>
    </source>
</evidence>
<dbReference type="FunFam" id="2.40.10.10:FF:000024">
    <property type="entry name" value="Serine protease 53"/>
    <property type="match status" value="1"/>
</dbReference>
<keyword evidence="1" id="KW-0645">Protease</keyword>
<dbReference type="GeneTree" id="ENSGT00940000163009"/>
<keyword evidence="5" id="KW-1015">Disulfide bond</keyword>
<feature type="domain" description="Peptidase S1" evidence="7">
    <location>
        <begin position="43"/>
        <end position="284"/>
    </location>
</feature>
<proteinExistence type="predicted"/>
<dbReference type="PANTHER" id="PTHR24252">
    <property type="entry name" value="ACROSIN-RELATED"/>
    <property type="match status" value="1"/>
</dbReference>